<dbReference type="eggNOG" id="COG0513">
    <property type="taxonomic scope" value="Bacteria"/>
</dbReference>
<feature type="region of interest" description="Disordered" evidence="8">
    <location>
        <begin position="436"/>
        <end position="613"/>
    </location>
</feature>
<evidence type="ECO:0000256" key="2">
    <source>
        <dbReference type="ARBA" id="ARBA00022801"/>
    </source>
</evidence>
<evidence type="ECO:0000313" key="13">
    <source>
        <dbReference type="Proteomes" id="UP000023795"/>
    </source>
</evidence>
<dbReference type="OrthoDB" id="9805696at2"/>
<evidence type="ECO:0000256" key="4">
    <source>
        <dbReference type="ARBA" id="ARBA00022840"/>
    </source>
</evidence>
<proteinExistence type="inferred from homology"/>
<dbReference type="SMART" id="SM00487">
    <property type="entry name" value="DEXDc"/>
    <property type="match status" value="1"/>
</dbReference>
<comment type="caution">
    <text evidence="12">The sequence shown here is derived from an EMBL/GenBank/DDBJ whole genome shotgun (WGS) entry which is preliminary data.</text>
</comment>
<dbReference type="Pfam" id="PF00270">
    <property type="entry name" value="DEAD"/>
    <property type="match status" value="1"/>
</dbReference>
<dbReference type="Pfam" id="PF00271">
    <property type="entry name" value="Helicase_C"/>
    <property type="match status" value="1"/>
</dbReference>
<dbReference type="EMBL" id="ANIN01000002">
    <property type="protein sequence ID" value="ELA08417.1"/>
    <property type="molecule type" value="Genomic_DNA"/>
</dbReference>
<dbReference type="AlphaFoldDB" id="L2F5V7"/>
<feature type="compositionally biased region" description="Basic and acidic residues" evidence="8">
    <location>
        <begin position="555"/>
        <end position="601"/>
    </location>
</feature>
<feature type="compositionally biased region" description="Basic and acidic residues" evidence="8">
    <location>
        <begin position="529"/>
        <end position="541"/>
    </location>
</feature>
<feature type="domain" description="Helicase ATP-binding" evidence="9">
    <location>
        <begin position="82"/>
        <end position="262"/>
    </location>
</feature>
<dbReference type="PROSITE" id="PS51192">
    <property type="entry name" value="HELICASE_ATP_BIND_1"/>
    <property type="match status" value="1"/>
</dbReference>
<dbReference type="InterPro" id="IPR014001">
    <property type="entry name" value="Helicase_ATP-bd"/>
</dbReference>
<evidence type="ECO:0000256" key="7">
    <source>
        <dbReference type="RuleBase" id="RU000492"/>
    </source>
</evidence>
<dbReference type="Gene3D" id="3.40.50.300">
    <property type="entry name" value="P-loop containing nucleotide triphosphate hydrolases"/>
    <property type="match status" value="2"/>
</dbReference>
<accession>L2F5V7</accession>
<evidence type="ECO:0000256" key="3">
    <source>
        <dbReference type="ARBA" id="ARBA00022806"/>
    </source>
</evidence>
<keyword evidence="4 7" id="KW-0067">ATP-binding</keyword>
<protein>
    <submittedName>
        <fullName evidence="12">Putative ATP-dependent DEAD/DEAH box RNA-helicase</fullName>
    </submittedName>
</protein>
<dbReference type="STRING" id="1230338.MOMA_07646"/>
<feature type="compositionally biased region" description="Basic and acidic residues" evidence="8">
    <location>
        <begin position="451"/>
        <end position="514"/>
    </location>
</feature>
<dbReference type="InterPro" id="IPR011545">
    <property type="entry name" value="DEAD/DEAH_box_helicase_dom"/>
</dbReference>
<dbReference type="CDD" id="cd18787">
    <property type="entry name" value="SF2_C_DEAD"/>
    <property type="match status" value="1"/>
</dbReference>
<dbReference type="GO" id="GO:0003676">
    <property type="term" value="F:nucleic acid binding"/>
    <property type="evidence" value="ECO:0007669"/>
    <property type="project" value="InterPro"/>
</dbReference>
<keyword evidence="1 7" id="KW-0547">Nucleotide-binding</keyword>
<dbReference type="InterPro" id="IPR014014">
    <property type="entry name" value="RNA_helicase_DEAD_Q_motif"/>
</dbReference>
<dbReference type="InterPro" id="IPR044742">
    <property type="entry name" value="DEAD/DEAH_RhlB"/>
</dbReference>
<dbReference type="SUPFAM" id="SSF52540">
    <property type="entry name" value="P-loop containing nucleoside triphosphate hydrolases"/>
    <property type="match status" value="1"/>
</dbReference>
<comment type="similarity">
    <text evidence="5 7">Belongs to the DEAD box helicase family.</text>
</comment>
<feature type="domain" description="DEAD-box RNA helicase Q" evidence="11">
    <location>
        <begin position="51"/>
        <end position="79"/>
    </location>
</feature>
<reference evidence="12 13" key="1">
    <citation type="journal article" date="2013" name="Genome Announc.">
        <title>Genome Sequence of Moraxella macacae 0408225, a Novel Bacterial Species Isolated from a Cynomolgus Macaque with Epistaxis.</title>
        <authorList>
            <person name="Ladner J.T."/>
            <person name="Whitehouse C.A."/>
            <person name="Koroleva G.I."/>
            <person name="Palacios G.F."/>
        </authorList>
    </citation>
    <scope>NUCLEOTIDE SEQUENCE [LARGE SCALE GENOMIC DNA]</scope>
    <source>
        <strain evidence="12 13">0408225</strain>
    </source>
</reference>
<keyword evidence="13" id="KW-1185">Reference proteome</keyword>
<evidence type="ECO:0000256" key="5">
    <source>
        <dbReference type="ARBA" id="ARBA00038437"/>
    </source>
</evidence>
<dbReference type="PANTHER" id="PTHR47959">
    <property type="entry name" value="ATP-DEPENDENT RNA HELICASE RHLE-RELATED"/>
    <property type="match status" value="1"/>
</dbReference>
<dbReference type="GO" id="GO:0005829">
    <property type="term" value="C:cytosol"/>
    <property type="evidence" value="ECO:0007669"/>
    <property type="project" value="TreeGrafter"/>
</dbReference>
<evidence type="ECO:0000313" key="12">
    <source>
        <dbReference type="EMBL" id="ELA08417.1"/>
    </source>
</evidence>
<dbReference type="PROSITE" id="PS51195">
    <property type="entry name" value="Q_MOTIF"/>
    <property type="match status" value="1"/>
</dbReference>
<dbReference type="CDD" id="cd00268">
    <property type="entry name" value="DEADc"/>
    <property type="match status" value="1"/>
</dbReference>
<evidence type="ECO:0000256" key="8">
    <source>
        <dbReference type="SAM" id="MobiDB-lite"/>
    </source>
</evidence>
<feature type="region of interest" description="Disordered" evidence="8">
    <location>
        <begin position="1"/>
        <end position="21"/>
    </location>
</feature>
<feature type="short sequence motif" description="Q motif" evidence="6">
    <location>
        <begin position="51"/>
        <end position="79"/>
    </location>
</feature>
<dbReference type="PROSITE" id="PS00039">
    <property type="entry name" value="DEAD_ATP_HELICASE"/>
    <property type="match status" value="1"/>
</dbReference>
<dbReference type="RefSeq" id="WP_009501975.1">
    <property type="nucleotide sequence ID" value="NZ_ANIN01000002.1"/>
</dbReference>
<sequence length="613" mass="69230">MTSIDRFLTTAHQNHQPTDSFNPQLSEILQPLNPLDNTNLDNTNKENSDNLGFADLGLSNILLKSIEKTGYTTPTPIQAKAIPVAIEGRDLLLSAQTGSGKTAAFVLPILHQLSNTPAIKTKQHKSKAVKALILTPTRELAHQVSDSIRRYGSSMRDLFSVPLVGGSAYGGQIRALKKGVQIIIATPGRLLDHISAGRVDLSDLSMLVLDEADRMLDMGFADDINAILDATPSSRQTIMSSATWDGAVGKIAESFTENPERISIKVETAHIDEKVYFCDNFDHKNKLLEHLICDNERSQAIIFTATKRSSEELAERLQEWGHKVCYLHGDLPQGKRNRIVADLRSGKYQLVVATDVAARGIDLPNISHVFNYDLPRQVEDYVHRIGRSGRAGRTGIAINLCSRDDRRQLGNINRYLKRDMSEAVVEGLEPKFIERHDRDAKKGRSKGRFGKKADFSGREKSFDRKPKFDNSERSFDKRSVDKKTRFARDDRYENKKTENSKKFADFDKQPRKFGQDFNNSLSSNSPNYENRDKPSNRRQAESRFNNTKRNSQSFAKKDNQDSHKSFDKNSKKFAKKGADKNSIDKKSNFESHKAKNTKTDLYRSSTKRRRSHD</sequence>
<dbReference type="GO" id="GO:0016787">
    <property type="term" value="F:hydrolase activity"/>
    <property type="evidence" value="ECO:0007669"/>
    <property type="project" value="UniProtKB-KW"/>
</dbReference>
<dbReference type="PROSITE" id="PS51194">
    <property type="entry name" value="HELICASE_CTER"/>
    <property type="match status" value="1"/>
</dbReference>
<dbReference type="InterPro" id="IPR050079">
    <property type="entry name" value="DEAD_box_RNA_helicase"/>
</dbReference>
<keyword evidence="2 7" id="KW-0378">Hydrolase</keyword>
<feature type="compositionally biased region" description="Polar residues" evidence="8">
    <location>
        <begin position="542"/>
        <end position="554"/>
    </location>
</feature>
<organism evidence="12 13">
    <name type="scientific">Moraxella macacae 0408225</name>
    <dbReference type="NCBI Taxonomy" id="1230338"/>
    <lineage>
        <taxon>Bacteria</taxon>
        <taxon>Pseudomonadati</taxon>
        <taxon>Pseudomonadota</taxon>
        <taxon>Gammaproteobacteria</taxon>
        <taxon>Moraxellales</taxon>
        <taxon>Moraxellaceae</taxon>
        <taxon>Moraxella</taxon>
    </lineage>
</organism>
<evidence type="ECO:0000259" key="10">
    <source>
        <dbReference type="PROSITE" id="PS51194"/>
    </source>
</evidence>
<feature type="compositionally biased region" description="Polar residues" evidence="8">
    <location>
        <begin position="516"/>
        <end position="528"/>
    </location>
</feature>
<gene>
    <name evidence="12" type="ORF">MOMA_07646</name>
</gene>
<evidence type="ECO:0000256" key="1">
    <source>
        <dbReference type="ARBA" id="ARBA00022741"/>
    </source>
</evidence>
<dbReference type="SMART" id="SM00490">
    <property type="entry name" value="HELICc"/>
    <property type="match status" value="1"/>
</dbReference>
<feature type="compositionally biased region" description="Polar residues" evidence="8">
    <location>
        <begin position="10"/>
        <end position="21"/>
    </location>
</feature>
<evidence type="ECO:0000259" key="9">
    <source>
        <dbReference type="PROSITE" id="PS51192"/>
    </source>
</evidence>
<dbReference type="InterPro" id="IPR001650">
    <property type="entry name" value="Helicase_C-like"/>
</dbReference>
<evidence type="ECO:0000259" key="11">
    <source>
        <dbReference type="PROSITE" id="PS51195"/>
    </source>
</evidence>
<dbReference type="PANTHER" id="PTHR47959:SF17">
    <property type="entry name" value="ATP-DEPENDENT RNA HELICASE DEAD BOX FAMILY"/>
    <property type="match status" value="1"/>
</dbReference>
<dbReference type="PATRIC" id="fig|1230338.3.peg.1631"/>
<dbReference type="InterPro" id="IPR000629">
    <property type="entry name" value="RNA-helicase_DEAD-box_CS"/>
</dbReference>
<evidence type="ECO:0000256" key="6">
    <source>
        <dbReference type="PROSITE-ProRule" id="PRU00552"/>
    </source>
</evidence>
<dbReference type="GO" id="GO:0005524">
    <property type="term" value="F:ATP binding"/>
    <property type="evidence" value="ECO:0007669"/>
    <property type="project" value="UniProtKB-KW"/>
</dbReference>
<feature type="domain" description="Helicase C-terminal" evidence="10">
    <location>
        <begin position="286"/>
        <end position="432"/>
    </location>
</feature>
<dbReference type="InterPro" id="IPR027417">
    <property type="entry name" value="P-loop_NTPase"/>
</dbReference>
<dbReference type="GO" id="GO:0003724">
    <property type="term" value="F:RNA helicase activity"/>
    <property type="evidence" value="ECO:0007669"/>
    <property type="project" value="InterPro"/>
</dbReference>
<name>L2F5V7_9GAMM</name>
<dbReference type="Proteomes" id="UP000023795">
    <property type="component" value="Unassembled WGS sequence"/>
</dbReference>
<keyword evidence="3 7" id="KW-0347">Helicase</keyword>